<organism evidence="1 2">
    <name type="scientific">Myotis myotis</name>
    <name type="common">Greater mouse-eared bat</name>
    <name type="synonym">Vespertilio myotis</name>
    <dbReference type="NCBI Taxonomy" id="51298"/>
    <lineage>
        <taxon>Eukaryota</taxon>
        <taxon>Metazoa</taxon>
        <taxon>Chordata</taxon>
        <taxon>Craniata</taxon>
        <taxon>Vertebrata</taxon>
        <taxon>Euteleostomi</taxon>
        <taxon>Mammalia</taxon>
        <taxon>Eutheria</taxon>
        <taxon>Laurasiatheria</taxon>
        <taxon>Chiroptera</taxon>
        <taxon>Yangochiroptera</taxon>
        <taxon>Vespertilionidae</taxon>
        <taxon>Myotis</taxon>
    </lineage>
</organism>
<sequence length="123" mass="12660">MGPLCPSVVRKISPAPAVVHLAEGLGLSCLAARSGTLQSCLAPPTRREGGAMPGREWALFSDSCDSPRSKQLPGLPAPPIPGLGLQATGQACVLRGAMEPTGEQGGARALGDHGLHSWGFQRR</sequence>
<comment type="caution">
    <text evidence="1">The sequence shown here is derived from an EMBL/GenBank/DDBJ whole genome shotgun (WGS) entry which is preliminary data.</text>
</comment>
<reference evidence="1 2" key="1">
    <citation type="journal article" date="2020" name="Nature">
        <title>Six reference-quality genomes reveal evolution of bat adaptations.</title>
        <authorList>
            <person name="Jebb D."/>
            <person name="Huang Z."/>
            <person name="Pippel M."/>
            <person name="Hughes G.M."/>
            <person name="Lavrichenko K."/>
            <person name="Devanna P."/>
            <person name="Winkler S."/>
            <person name="Jermiin L.S."/>
            <person name="Skirmuntt E.C."/>
            <person name="Katzourakis A."/>
            <person name="Burkitt-Gray L."/>
            <person name="Ray D.A."/>
            <person name="Sullivan K.A.M."/>
            <person name="Roscito J.G."/>
            <person name="Kirilenko B.M."/>
            <person name="Davalos L.M."/>
            <person name="Corthals A.P."/>
            <person name="Power M.L."/>
            <person name="Jones G."/>
            <person name="Ransome R.D."/>
            <person name="Dechmann D.K.N."/>
            <person name="Locatelli A.G."/>
            <person name="Puechmaille S.J."/>
            <person name="Fedrigo O."/>
            <person name="Jarvis E.D."/>
            <person name="Hiller M."/>
            <person name="Vernes S.C."/>
            <person name="Myers E.W."/>
            <person name="Teeling E.C."/>
        </authorList>
    </citation>
    <scope>NUCLEOTIDE SEQUENCE [LARGE SCALE GENOMIC DNA]</scope>
    <source>
        <strain evidence="1">MMyoMyo1</strain>
        <tissue evidence="1">Flight muscle</tissue>
    </source>
</reference>
<keyword evidence="2" id="KW-1185">Reference proteome</keyword>
<proteinExistence type="predicted"/>
<dbReference type="EMBL" id="JABWUV010000012">
    <property type="protein sequence ID" value="KAF6314740.1"/>
    <property type="molecule type" value="Genomic_DNA"/>
</dbReference>
<evidence type="ECO:0000313" key="2">
    <source>
        <dbReference type="Proteomes" id="UP000527355"/>
    </source>
</evidence>
<evidence type="ECO:0000313" key="1">
    <source>
        <dbReference type="EMBL" id="KAF6314740.1"/>
    </source>
</evidence>
<name>A0A7J7UP99_MYOMY</name>
<dbReference type="Proteomes" id="UP000527355">
    <property type="component" value="Unassembled WGS sequence"/>
</dbReference>
<dbReference type="AlphaFoldDB" id="A0A7J7UP99"/>
<protein>
    <submittedName>
        <fullName evidence="1">Uncharacterized protein</fullName>
    </submittedName>
</protein>
<gene>
    <name evidence="1" type="ORF">mMyoMyo1_008543</name>
</gene>
<accession>A0A7J7UP99</accession>